<evidence type="ECO:0000313" key="1">
    <source>
        <dbReference type="EMBL" id="KAK9026194.1"/>
    </source>
</evidence>
<dbReference type="Proteomes" id="UP001396334">
    <property type="component" value="Unassembled WGS sequence"/>
</dbReference>
<evidence type="ECO:0000313" key="2">
    <source>
        <dbReference type="Proteomes" id="UP001396334"/>
    </source>
</evidence>
<keyword evidence="2" id="KW-1185">Reference proteome</keyword>
<protein>
    <submittedName>
        <fullName evidence="1">Uncharacterized protein</fullName>
    </submittedName>
</protein>
<comment type="caution">
    <text evidence="1">The sequence shown here is derived from an EMBL/GenBank/DDBJ whole genome shotgun (WGS) entry which is preliminary data.</text>
</comment>
<sequence length="80" mass="9087">MLPHRAHQPAPVVPRSCPCTPLPPGGPFPHTSTPWSLAYSHLVPASRHLWSPHSYHDHCRGNKEVKNRQPIENFEFQFSS</sequence>
<dbReference type="EMBL" id="JBBPBN010000013">
    <property type="protein sequence ID" value="KAK9026194.1"/>
    <property type="molecule type" value="Genomic_DNA"/>
</dbReference>
<reference evidence="1 2" key="1">
    <citation type="journal article" date="2024" name="G3 (Bethesda)">
        <title>Genome assembly of Hibiscus sabdariffa L. provides insights into metabolisms of medicinal natural products.</title>
        <authorList>
            <person name="Kim T."/>
        </authorList>
    </citation>
    <scope>NUCLEOTIDE SEQUENCE [LARGE SCALE GENOMIC DNA]</scope>
    <source>
        <strain evidence="1">TK-2024</strain>
        <tissue evidence="1">Old leaves</tissue>
    </source>
</reference>
<name>A0ABR2SML3_9ROSI</name>
<proteinExistence type="predicted"/>
<accession>A0ABR2SML3</accession>
<organism evidence="1 2">
    <name type="scientific">Hibiscus sabdariffa</name>
    <name type="common">roselle</name>
    <dbReference type="NCBI Taxonomy" id="183260"/>
    <lineage>
        <taxon>Eukaryota</taxon>
        <taxon>Viridiplantae</taxon>
        <taxon>Streptophyta</taxon>
        <taxon>Embryophyta</taxon>
        <taxon>Tracheophyta</taxon>
        <taxon>Spermatophyta</taxon>
        <taxon>Magnoliopsida</taxon>
        <taxon>eudicotyledons</taxon>
        <taxon>Gunneridae</taxon>
        <taxon>Pentapetalae</taxon>
        <taxon>rosids</taxon>
        <taxon>malvids</taxon>
        <taxon>Malvales</taxon>
        <taxon>Malvaceae</taxon>
        <taxon>Malvoideae</taxon>
        <taxon>Hibiscus</taxon>
    </lineage>
</organism>
<gene>
    <name evidence="1" type="ORF">V6N11_039040</name>
</gene>